<evidence type="ECO:0000256" key="1">
    <source>
        <dbReference type="SAM" id="MobiDB-lite"/>
    </source>
</evidence>
<evidence type="ECO:0000313" key="3">
    <source>
        <dbReference type="Proteomes" id="UP000308365"/>
    </source>
</evidence>
<organism evidence="2 3">
    <name type="scientific">Monodon monoceros</name>
    <name type="common">Narwhal</name>
    <name type="synonym">Ceratodon monodon</name>
    <dbReference type="NCBI Taxonomy" id="40151"/>
    <lineage>
        <taxon>Eukaryota</taxon>
        <taxon>Metazoa</taxon>
        <taxon>Chordata</taxon>
        <taxon>Craniata</taxon>
        <taxon>Vertebrata</taxon>
        <taxon>Euteleostomi</taxon>
        <taxon>Mammalia</taxon>
        <taxon>Eutheria</taxon>
        <taxon>Laurasiatheria</taxon>
        <taxon>Artiodactyla</taxon>
        <taxon>Whippomorpha</taxon>
        <taxon>Cetacea</taxon>
        <taxon>Odontoceti</taxon>
        <taxon>Monodontidae</taxon>
        <taxon>Monodon</taxon>
    </lineage>
</organism>
<feature type="region of interest" description="Disordered" evidence="1">
    <location>
        <begin position="1"/>
        <end position="132"/>
    </location>
</feature>
<proteinExistence type="predicted"/>
<reference evidence="3" key="1">
    <citation type="journal article" date="2019" name="IScience">
        <title>Narwhal Genome Reveals Long-Term Low Genetic Diversity despite Current Large Abundance Size.</title>
        <authorList>
            <person name="Westbury M.V."/>
            <person name="Petersen B."/>
            <person name="Garde E."/>
            <person name="Heide-Jorgensen M.P."/>
            <person name="Lorenzen E.D."/>
        </authorList>
    </citation>
    <scope>NUCLEOTIDE SEQUENCE [LARGE SCALE GENOMIC DNA]</scope>
</reference>
<feature type="compositionally biased region" description="Low complexity" evidence="1">
    <location>
        <begin position="62"/>
        <end position="71"/>
    </location>
</feature>
<accession>A0A4U1EJB5</accession>
<dbReference type="EMBL" id="RWIC01001327">
    <property type="protein sequence ID" value="TKC36308.1"/>
    <property type="molecule type" value="Genomic_DNA"/>
</dbReference>
<dbReference type="Proteomes" id="UP000308365">
    <property type="component" value="Unassembled WGS sequence"/>
</dbReference>
<dbReference type="AlphaFoldDB" id="A0A4U1EJB5"/>
<gene>
    <name evidence="2" type="ORF">EI555_012164</name>
</gene>
<protein>
    <submittedName>
        <fullName evidence="2">Uncharacterized protein</fullName>
    </submittedName>
</protein>
<feature type="compositionally biased region" description="Gly residues" evidence="1">
    <location>
        <begin position="72"/>
        <end position="87"/>
    </location>
</feature>
<evidence type="ECO:0000313" key="2">
    <source>
        <dbReference type="EMBL" id="TKC36308.1"/>
    </source>
</evidence>
<sequence length="132" mass="13186">MPSRCRSCPATHSQRSSAPSLGAGGGPAPRVQQWVRRSCDGLSTRSARAASGEFGQGGRGAGVSSAASYTPAGGGGRAGPPEGTGVGEGKKGGKEGGTWPRTAEDRRGAQVREGRATSRPPRVQAARGSQAS</sequence>
<comment type="caution">
    <text evidence="2">The sequence shown here is derived from an EMBL/GenBank/DDBJ whole genome shotgun (WGS) entry which is preliminary data.</text>
</comment>
<name>A0A4U1EJB5_MONMO</name>
<feature type="compositionally biased region" description="Basic and acidic residues" evidence="1">
    <location>
        <begin position="102"/>
        <end position="116"/>
    </location>
</feature>